<feature type="domain" description="Zinc finger Sec23/Sec24-type" evidence="8">
    <location>
        <begin position="305"/>
        <end position="340"/>
    </location>
</feature>
<keyword evidence="13" id="KW-1185">Reference proteome</keyword>
<dbReference type="EMBL" id="BSXN01000039">
    <property type="protein sequence ID" value="GME66788.1"/>
    <property type="molecule type" value="Genomic_DNA"/>
</dbReference>
<evidence type="ECO:0000259" key="8">
    <source>
        <dbReference type="Pfam" id="PF04810"/>
    </source>
</evidence>
<dbReference type="GO" id="GO:0070971">
    <property type="term" value="C:endoplasmic reticulum exit site"/>
    <property type="evidence" value="ECO:0007669"/>
    <property type="project" value="TreeGrafter"/>
</dbReference>
<proteinExistence type="inferred from homology"/>
<dbReference type="GO" id="GO:0030127">
    <property type="term" value="C:COPII vesicle coat"/>
    <property type="evidence" value="ECO:0007669"/>
    <property type="project" value="InterPro"/>
</dbReference>
<dbReference type="Proteomes" id="UP001165120">
    <property type="component" value="Unassembled WGS sequence"/>
</dbReference>
<dbReference type="GO" id="GO:0008270">
    <property type="term" value="F:zinc ion binding"/>
    <property type="evidence" value="ECO:0007669"/>
    <property type="project" value="InterPro"/>
</dbReference>
<dbReference type="GO" id="GO:0000149">
    <property type="term" value="F:SNARE binding"/>
    <property type="evidence" value="ECO:0007669"/>
    <property type="project" value="TreeGrafter"/>
</dbReference>
<dbReference type="AlphaFoldDB" id="A0A9W6SU17"/>
<keyword evidence="4" id="KW-0653">Protein transport</keyword>
<evidence type="ECO:0000256" key="2">
    <source>
        <dbReference type="ARBA" id="ARBA00008334"/>
    </source>
</evidence>
<dbReference type="SUPFAM" id="SSF82919">
    <property type="entry name" value="Zn-finger domain of Sec23/24"/>
    <property type="match status" value="1"/>
</dbReference>
<feature type="domain" description="Sec23/Sec24 trunk" evidence="9">
    <location>
        <begin position="380"/>
        <end position="617"/>
    </location>
</feature>
<dbReference type="InterPro" id="IPR006895">
    <property type="entry name" value="Znf_Sec23_Sec24"/>
</dbReference>
<evidence type="ECO:0000259" key="10">
    <source>
        <dbReference type="Pfam" id="PF04815"/>
    </source>
</evidence>
<evidence type="ECO:0000256" key="1">
    <source>
        <dbReference type="ARBA" id="ARBA00004394"/>
    </source>
</evidence>
<evidence type="ECO:0000256" key="6">
    <source>
        <dbReference type="SAM" id="MobiDB-lite"/>
    </source>
</evidence>
<dbReference type="InterPro" id="IPR007123">
    <property type="entry name" value="Gelsolin-like_dom"/>
</dbReference>
<keyword evidence="3" id="KW-0813">Transport</keyword>
<dbReference type="Pfam" id="PF00626">
    <property type="entry name" value="Gelsolin"/>
    <property type="match status" value="1"/>
</dbReference>
<gene>
    <name evidence="12" type="ORF">Cboi02_000022900</name>
</gene>
<evidence type="ECO:0000313" key="13">
    <source>
        <dbReference type="Proteomes" id="UP001165120"/>
    </source>
</evidence>
<keyword evidence="5" id="KW-0333">Golgi apparatus</keyword>
<dbReference type="PANTHER" id="PTHR13803">
    <property type="entry name" value="SEC24-RELATED PROTEIN"/>
    <property type="match status" value="1"/>
</dbReference>
<dbReference type="InterPro" id="IPR012990">
    <property type="entry name" value="Beta-sandwich_Sec23_24"/>
</dbReference>
<dbReference type="InterPro" id="IPR006900">
    <property type="entry name" value="Sec23/24_helical_dom"/>
</dbReference>
<feature type="compositionally biased region" description="Low complexity" evidence="6">
    <location>
        <begin position="75"/>
        <end position="85"/>
    </location>
</feature>
<comment type="similarity">
    <text evidence="2">Belongs to the SEC23/SEC24 family. SEC24 subfamily.</text>
</comment>
<feature type="domain" description="Sec23/Sec24 helical" evidence="10">
    <location>
        <begin position="721"/>
        <end position="822"/>
    </location>
</feature>
<reference evidence="12" key="1">
    <citation type="submission" date="2023-04" db="EMBL/GenBank/DDBJ databases">
        <title>Candida boidinii NBRC 10035.</title>
        <authorList>
            <person name="Ichikawa N."/>
            <person name="Sato H."/>
            <person name="Tonouchi N."/>
        </authorList>
    </citation>
    <scope>NUCLEOTIDE SEQUENCE</scope>
    <source>
        <strain evidence="12">NBRC 10035</strain>
    </source>
</reference>
<feature type="compositionally biased region" description="Low complexity" evidence="6">
    <location>
        <begin position="23"/>
        <end position="52"/>
    </location>
</feature>
<feature type="region of interest" description="Disordered" evidence="6">
    <location>
        <begin position="163"/>
        <end position="190"/>
    </location>
</feature>
<dbReference type="Gene3D" id="1.20.120.730">
    <property type="entry name" value="Sec23/Sec24 helical domain"/>
    <property type="match status" value="1"/>
</dbReference>
<sequence length="1016" mass="113592">MSYGYNPSYEQGYGDPNGTPLVQQQQTQQQYGQYPQQQQPQQLQQQQQQPPQSYGGVASPDQLVQNLENLSLDQQQLQAQQAQQAPPTKSTASKKRRNLHAYHTDLMPAANGNDFINPSFDPNAAAVSAGAAPSNFSMNYQQSTQQPIQNQTQQYQQPINQTQQYQGYDSQPPQNQYQQQYQQNPNGLNSGMTTTTDVQNQIQTNGELSVSEARNFSEEEYKEKKFLTFQNACPPPAGTQYSVVDQGNASPKFIRMSMYNVPSTTQLREATKVPLGLFVRPFAPCDAEKGEQVPDADFREIGMVPRCRRCRTYVNPATQFQGYNMTCNMCHYTSPLPTDYVAPLDSNGVRTDYLQRAELHRGVVDFLVPKEYNLDELPSKPLNHVFLIDLTQASTSAQLPRIFASAIRLAIYDNFGGESSLPPNAKISIIGFDKRLHFYDLSPSLMQTKVSIVGDLDDPFLPFYDGLFGDPTESYSVIESVLNTLEQPKSMSDTEPAFGAALNAAKVLLSEVGGGQVTAILSALPSWGPGVVKPKILSGKQIADYDKEVMTPENKFYQNLLKEYIKTNIGLNLFVASKTPVDLINTGLLAHQTGGVLKTFPNFDPYVDEEALTHAIKDSVKKVTGYQGQFKIRCSSGLQVNKYYGGFQTSGEAADPVLPVLNNDTSIACDFVYDGKLETKYDGHFQIALLYTASDGQRKVRVINSIVSVTERVGDVFAFADQDTVLGLILRESISRLPTTNLVALKSYLNVQVADINTRYRKLVSSHGSLPGQLVFPHGLKTLAMFILSAEKTRALKEKTVNPDLRIESLYRLKTYPLDRLSLYLYPVLFNLLEFEAGDCETDQETGYFKLPKTYPLTRTSLARGGVHLIFNGEEAFLWLHTDVNPLLLQDLFGPNVESLAQVDPKNNFLPELDTEISVQLRNLCKYLSKHYNVSPNRSIPLKICRFSMDRTEYDFLELFAEDKSSDLSPSYPDYLRTLHKLISNKLENAAPTIPKESSNLSNGESSTFAQRYLHF</sequence>
<feature type="domain" description="Sec23/Sec24 beta-sandwich" evidence="11">
    <location>
        <begin position="625"/>
        <end position="709"/>
    </location>
</feature>
<dbReference type="SUPFAM" id="SSF81811">
    <property type="entry name" value="Helical domain of Sec23/24"/>
    <property type="match status" value="1"/>
</dbReference>
<dbReference type="Pfam" id="PF04811">
    <property type="entry name" value="Sec23_trunk"/>
    <property type="match status" value="1"/>
</dbReference>
<dbReference type="Pfam" id="PF04815">
    <property type="entry name" value="Sec23_helical"/>
    <property type="match status" value="1"/>
</dbReference>
<evidence type="ECO:0000256" key="4">
    <source>
        <dbReference type="ARBA" id="ARBA00022927"/>
    </source>
</evidence>
<dbReference type="InterPro" id="IPR006896">
    <property type="entry name" value="Sec23/24_trunk_dom"/>
</dbReference>
<dbReference type="Gene3D" id="2.30.30.380">
    <property type="entry name" value="Zn-finger domain of Sec23/24"/>
    <property type="match status" value="1"/>
</dbReference>
<dbReference type="GO" id="GO:0000139">
    <property type="term" value="C:Golgi membrane"/>
    <property type="evidence" value="ECO:0007669"/>
    <property type="project" value="UniProtKB-SubCell"/>
</dbReference>
<dbReference type="GO" id="GO:0090110">
    <property type="term" value="P:COPII-coated vesicle cargo loading"/>
    <property type="evidence" value="ECO:0007669"/>
    <property type="project" value="TreeGrafter"/>
</dbReference>
<comment type="caution">
    <text evidence="12">The sequence shown here is derived from an EMBL/GenBank/DDBJ whole genome shotgun (WGS) entry which is preliminary data.</text>
</comment>
<dbReference type="SUPFAM" id="SSF53300">
    <property type="entry name" value="vWA-like"/>
    <property type="match status" value="1"/>
</dbReference>
<dbReference type="Gene3D" id="3.40.50.410">
    <property type="entry name" value="von Willebrand factor, type A domain"/>
    <property type="match status" value="1"/>
</dbReference>
<protein>
    <submittedName>
        <fullName evidence="12">Unnamed protein product</fullName>
    </submittedName>
</protein>
<dbReference type="GO" id="GO:0006886">
    <property type="term" value="P:intracellular protein transport"/>
    <property type="evidence" value="ECO:0007669"/>
    <property type="project" value="InterPro"/>
</dbReference>
<dbReference type="SUPFAM" id="SSF81995">
    <property type="entry name" value="beta-sandwich domain of Sec23/24"/>
    <property type="match status" value="1"/>
</dbReference>
<evidence type="ECO:0000313" key="12">
    <source>
        <dbReference type="EMBL" id="GME66788.1"/>
    </source>
</evidence>
<evidence type="ECO:0000259" key="7">
    <source>
        <dbReference type="Pfam" id="PF00626"/>
    </source>
</evidence>
<feature type="region of interest" description="Disordered" evidence="6">
    <location>
        <begin position="75"/>
        <end position="97"/>
    </location>
</feature>
<dbReference type="InterPro" id="IPR050550">
    <property type="entry name" value="SEC23_SEC24_subfamily"/>
</dbReference>
<comment type="subcellular location">
    <subcellularLocation>
        <location evidence="1">Golgi apparatus membrane</location>
    </subcellularLocation>
</comment>
<dbReference type="InterPro" id="IPR029006">
    <property type="entry name" value="ADF-H/Gelsolin-like_dom_sf"/>
</dbReference>
<organism evidence="12 13">
    <name type="scientific">Candida boidinii</name>
    <name type="common">Yeast</name>
    <dbReference type="NCBI Taxonomy" id="5477"/>
    <lineage>
        <taxon>Eukaryota</taxon>
        <taxon>Fungi</taxon>
        <taxon>Dikarya</taxon>
        <taxon>Ascomycota</taxon>
        <taxon>Saccharomycotina</taxon>
        <taxon>Pichiomycetes</taxon>
        <taxon>Pichiales</taxon>
        <taxon>Pichiaceae</taxon>
        <taxon>Ogataea</taxon>
        <taxon>Ogataea/Candida clade</taxon>
    </lineage>
</organism>
<accession>A0A9W6SU17</accession>
<dbReference type="InterPro" id="IPR036174">
    <property type="entry name" value="Znf_Sec23_Sec24_sf"/>
</dbReference>
<evidence type="ECO:0000256" key="3">
    <source>
        <dbReference type="ARBA" id="ARBA00022448"/>
    </source>
</evidence>
<feature type="region of interest" description="Disordered" evidence="6">
    <location>
        <begin position="1"/>
        <end position="59"/>
    </location>
</feature>
<evidence type="ECO:0000256" key="5">
    <source>
        <dbReference type="ARBA" id="ARBA00023034"/>
    </source>
</evidence>
<dbReference type="PANTHER" id="PTHR13803:SF4">
    <property type="entry name" value="SECRETORY 24CD, ISOFORM C"/>
    <property type="match status" value="1"/>
</dbReference>
<dbReference type="InterPro" id="IPR036175">
    <property type="entry name" value="Sec23/24_helical_dom_sf"/>
</dbReference>
<dbReference type="SUPFAM" id="SSF82754">
    <property type="entry name" value="C-terminal, gelsolin-like domain of Sec23/24"/>
    <property type="match status" value="1"/>
</dbReference>
<dbReference type="Pfam" id="PF08033">
    <property type="entry name" value="Sec23_BS"/>
    <property type="match status" value="1"/>
</dbReference>
<evidence type="ECO:0000259" key="9">
    <source>
        <dbReference type="Pfam" id="PF04811"/>
    </source>
</evidence>
<dbReference type="InterPro" id="IPR036180">
    <property type="entry name" value="Gelsolin-like_dom_sf"/>
</dbReference>
<dbReference type="Pfam" id="PF04810">
    <property type="entry name" value="zf-Sec23_Sec24"/>
    <property type="match status" value="1"/>
</dbReference>
<dbReference type="InterPro" id="IPR036465">
    <property type="entry name" value="vWFA_dom_sf"/>
</dbReference>
<evidence type="ECO:0000259" key="11">
    <source>
        <dbReference type="Pfam" id="PF08033"/>
    </source>
</evidence>
<dbReference type="Gene3D" id="2.60.40.1670">
    <property type="entry name" value="beta-sandwich domain of Sec23/24"/>
    <property type="match status" value="1"/>
</dbReference>
<feature type="compositionally biased region" description="Low complexity" evidence="6">
    <location>
        <begin position="163"/>
        <end position="186"/>
    </location>
</feature>
<feature type="domain" description="Gelsolin-like" evidence="7">
    <location>
        <begin position="850"/>
        <end position="918"/>
    </location>
</feature>
<name>A0A9W6SU17_CANBO</name>
<dbReference type="Gene3D" id="3.40.20.10">
    <property type="entry name" value="Severin"/>
    <property type="match status" value="1"/>
</dbReference>